<proteinExistence type="predicted"/>
<dbReference type="Proteomes" id="UP001281761">
    <property type="component" value="Unassembled WGS sequence"/>
</dbReference>
<name>A0ABQ9YCK3_9EUKA</name>
<organism evidence="1 2">
    <name type="scientific">Blattamonas nauphoetae</name>
    <dbReference type="NCBI Taxonomy" id="2049346"/>
    <lineage>
        <taxon>Eukaryota</taxon>
        <taxon>Metamonada</taxon>
        <taxon>Preaxostyla</taxon>
        <taxon>Oxymonadida</taxon>
        <taxon>Blattamonas</taxon>
    </lineage>
</organism>
<evidence type="ECO:0000313" key="1">
    <source>
        <dbReference type="EMBL" id="KAK2961497.1"/>
    </source>
</evidence>
<sequence>MVVQSAKFDATVLQSRIEANVEDLVMKERTTIEVVMREGGSEKTEECGTIRNPCSSEIWGKGERKKWYCGTVEGKRGSPKKGATLVIRIGSGNIGNRKDVSFLQNVVVDSNVEWDGSGEEKRGGIVIWCAGPNQVTLDLKGNWFEETEVKTEDLKRFGVSANVTKREVQEWLVMAWKGRECLVKWRESNQKDSQPQDSAHPVFDVSSLDEPSRFVIRIIPSKHSELCHAPSSQALFKRDENDTTEYPLPPPHHHKTVFIDDIELFGTSCSLSPTLHLIRSL</sequence>
<evidence type="ECO:0000313" key="2">
    <source>
        <dbReference type="Proteomes" id="UP001281761"/>
    </source>
</evidence>
<accession>A0ABQ9YCK3</accession>
<dbReference type="EMBL" id="JARBJD010000016">
    <property type="protein sequence ID" value="KAK2961497.1"/>
    <property type="molecule type" value="Genomic_DNA"/>
</dbReference>
<keyword evidence="2" id="KW-1185">Reference proteome</keyword>
<protein>
    <submittedName>
        <fullName evidence="1">Uncharacterized protein</fullName>
    </submittedName>
</protein>
<reference evidence="1 2" key="1">
    <citation type="journal article" date="2022" name="bioRxiv">
        <title>Genomics of Preaxostyla Flagellates Illuminates Evolutionary Transitions and the Path Towards Mitochondrial Loss.</title>
        <authorList>
            <person name="Novak L.V.F."/>
            <person name="Treitli S.C."/>
            <person name="Pyrih J."/>
            <person name="Halakuc P."/>
            <person name="Pipaliya S.V."/>
            <person name="Vacek V."/>
            <person name="Brzon O."/>
            <person name="Soukal P."/>
            <person name="Eme L."/>
            <person name="Dacks J.B."/>
            <person name="Karnkowska A."/>
            <person name="Elias M."/>
            <person name="Hampl V."/>
        </authorList>
    </citation>
    <scope>NUCLEOTIDE SEQUENCE [LARGE SCALE GENOMIC DNA]</scope>
    <source>
        <strain evidence="1">NAU3</strain>
        <tissue evidence="1">Gut</tissue>
    </source>
</reference>
<comment type="caution">
    <text evidence="1">The sequence shown here is derived from an EMBL/GenBank/DDBJ whole genome shotgun (WGS) entry which is preliminary data.</text>
</comment>
<gene>
    <name evidence="1" type="ORF">BLNAU_3619</name>
</gene>